<comment type="caution">
    <text evidence="3">The sequence shown here is derived from an EMBL/GenBank/DDBJ whole genome shotgun (WGS) entry which is preliminary data.</text>
</comment>
<accession>A0A1J9PIT7</accession>
<evidence type="ECO:0000313" key="4">
    <source>
        <dbReference type="Proteomes" id="UP000182235"/>
    </source>
</evidence>
<reference evidence="3 4" key="1">
    <citation type="submission" date="2015-07" db="EMBL/GenBank/DDBJ databases">
        <title>Emmonsia species relationships and genome sequence.</title>
        <authorList>
            <consortium name="The Broad Institute Genomics Platform"/>
            <person name="Cuomo C.A."/>
            <person name="Munoz J.F."/>
            <person name="Imamovic A."/>
            <person name="Priest M.E."/>
            <person name="Young S."/>
            <person name="Clay O.K."/>
            <person name="McEwen J.G."/>
        </authorList>
    </citation>
    <scope>NUCLEOTIDE SEQUENCE [LARGE SCALE GENOMIC DNA]</scope>
    <source>
        <strain evidence="3 4">UAMH 9510</strain>
    </source>
</reference>
<feature type="domain" description="C2H2-type" evidence="2">
    <location>
        <begin position="439"/>
        <end position="460"/>
    </location>
</feature>
<dbReference type="VEuPathDB" id="FungiDB:AJ78_03960"/>
<dbReference type="AlphaFoldDB" id="A0A1J9PIT7"/>
<name>A0A1J9PIT7_9EURO</name>
<evidence type="ECO:0000256" key="1">
    <source>
        <dbReference type="SAM" id="MobiDB-lite"/>
    </source>
</evidence>
<feature type="compositionally biased region" description="Basic and acidic residues" evidence="1">
    <location>
        <begin position="293"/>
        <end position="308"/>
    </location>
</feature>
<dbReference type="PROSITE" id="PS00028">
    <property type="entry name" value="ZINC_FINGER_C2H2_1"/>
    <property type="match status" value="1"/>
</dbReference>
<feature type="compositionally biased region" description="Acidic residues" evidence="1">
    <location>
        <begin position="316"/>
        <end position="334"/>
    </location>
</feature>
<dbReference type="InterPro" id="IPR013087">
    <property type="entry name" value="Znf_C2H2_type"/>
</dbReference>
<protein>
    <recommendedName>
        <fullName evidence="2">C2H2-type domain-containing protein</fullName>
    </recommendedName>
</protein>
<dbReference type="OrthoDB" id="5503038at2759"/>
<gene>
    <name evidence="3" type="ORF">AJ78_03960</name>
</gene>
<feature type="region of interest" description="Disordered" evidence="1">
    <location>
        <begin position="258"/>
        <end position="334"/>
    </location>
</feature>
<keyword evidence="4" id="KW-1185">Reference proteome</keyword>
<evidence type="ECO:0000313" key="3">
    <source>
        <dbReference type="EMBL" id="OJD15818.1"/>
    </source>
</evidence>
<evidence type="ECO:0000259" key="2">
    <source>
        <dbReference type="PROSITE" id="PS00028"/>
    </source>
</evidence>
<sequence length="473" mass="54205">MASTELSLPIKKEAASLPVFCSQSQSNSSQLNLNKSLRSTQFNAPLQAAARSCKILSRITFYSGRREGISVIARNVGIEIARQIALHKPPASESFFKYDYGPGDVNITEAMLSELKPDHVRNTIRRALESPAMRQALRYNLHDETVYANKMVANDPDVKQFDEILQACLTILVSQFDISPPTIQAVTKKLAAISSETVKFSLPFSDDEAMTPESWRRSVDSLHNLSASKSASFFKQFLSYRKENRRFLNRHFRKQYREKIKSHREAQSTTSRPALAVKDKNIPTLRSAKRNRAPQEEETVQRDDSDQNKRHKYNPDEDDDTNGEDDDDDDDDDSYIDELVANAHPDSVFEVMMSEDSEVPTYVNSAPPTRSQFIQTWLQHSEIKSGRTSCTICAAKIVPAMTNFQNITLLCRHLEGNVHASTHFNDFVTWCRDGRRYACKLCEFSVQNKYRLRDHLQKKHRSFVETLEKRYRF</sequence>
<proteinExistence type="predicted"/>
<dbReference type="Proteomes" id="UP000182235">
    <property type="component" value="Unassembled WGS sequence"/>
</dbReference>
<organism evidence="3 4">
    <name type="scientific">Emergomyces pasteurianus Ep9510</name>
    <dbReference type="NCBI Taxonomy" id="1447872"/>
    <lineage>
        <taxon>Eukaryota</taxon>
        <taxon>Fungi</taxon>
        <taxon>Dikarya</taxon>
        <taxon>Ascomycota</taxon>
        <taxon>Pezizomycotina</taxon>
        <taxon>Eurotiomycetes</taxon>
        <taxon>Eurotiomycetidae</taxon>
        <taxon>Onygenales</taxon>
        <taxon>Ajellomycetaceae</taxon>
        <taxon>Emergomyces</taxon>
    </lineage>
</organism>
<dbReference type="EMBL" id="LGRN01000136">
    <property type="protein sequence ID" value="OJD15818.1"/>
    <property type="molecule type" value="Genomic_DNA"/>
</dbReference>